<dbReference type="EMBL" id="BTRK01000001">
    <property type="protein sequence ID" value="GMR31765.1"/>
    <property type="molecule type" value="Genomic_DNA"/>
</dbReference>
<reference evidence="3" key="1">
    <citation type="submission" date="2022-10" db="EMBL/GenBank/DDBJ databases">
        <title>Genome assembly of Pristionchus species.</title>
        <authorList>
            <person name="Yoshida K."/>
            <person name="Sommer R.J."/>
        </authorList>
    </citation>
    <scope>NUCLEOTIDE SEQUENCE [LARGE SCALE GENOMIC DNA]</scope>
    <source>
        <strain evidence="3">RS5460</strain>
    </source>
</reference>
<gene>
    <name evidence="2" type="ORF">PMAYCL1PPCAC_01960</name>
</gene>
<keyword evidence="1" id="KW-0732">Signal</keyword>
<dbReference type="Proteomes" id="UP001328107">
    <property type="component" value="Unassembled WGS sequence"/>
</dbReference>
<feature type="signal peptide" evidence="1">
    <location>
        <begin position="1"/>
        <end position="15"/>
    </location>
</feature>
<accession>A0AAN4Z5T5</accession>
<feature type="chain" id="PRO_5042908550" description="Secreted protein" evidence="1">
    <location>
        <begin position="16"/>
        <end position="115"/>
    </location>
</feature>
<organism evidence="2 3">
    <name type="scientific">Pristionchus mayeri</name>
    <dbReference type="NCBI Taxonomy" id="1317129"/>
    <lineage>
        <taxon>Eukaryota</taxon>
        <taxon>Metazoa</taxon>
        <taxon>Ecdysozoa</taxon>
        <taxon>Nematoda</taxon>
        <taxon>Chromadorea</taxon>
        <taxon>Rhabditida</taxon>
        <taxon>Rhabditina</taxon>
        <taxon>Diplogasteromorpha</taxon>
        <taxon>Diplogasteroidea</taxon>
        <taxon>Neodiplogasteridae</taxon>
        <taxon>Pristionchus</taxon>
    </lineage>
</organism>
<dbReference type="AlphaFoldDB" id="A0AAN4Z5T5"/>
<evidence type="ECO:0000313" key="3">
    <source>
        <dbReference type="Proteomes" id="UP001328107"/>
    </source>
</evidence>
<keyword evidence="3" id="KW-1185">Reference proteome</keyword>
<evidence type="ECO:0000256" key="1">
    <source>
        <dbReference type="SAM" id="SignalP"/>
    </source>
</evidence>
<proteinExistence type="predicted"/>
<sequence>MRTLIFLMHWPVAMSHTRTILSVAHEKRYLPPSPTCILEVLARVCWGTEETRALLSKRPLFAASRKVNEHTIGGYDGQRRPLECINLHQLWSVELPLDVVGRRVASTTSRHFHDI</sequence>
<protein>
    <recommendedName>
        <fullName evidence="4">Secreted protein</fullName>
    </recommendedName>
</protein>
<evidence type="ECO:0008006" key="4">
    <source>
        <dbReference type="Google" id="ProtNLM"/>
    </source>
</evidence>
<name>A0AAN4Z5T5_9BILA</name>
<comment type="caution">
    <text evidence="2">The sequence shown here is derived from an EMBL/GenBank/DDBJ whole genome shotgun (WGS) entry which is preliminary data.</text>
</comment>
<evidence type="ECO:0000313" key="2">
    <source>
        <dbReference type="EMBL" id="GMR31765.1"/>
    </source>
</evidence>